<evidence type="ECO:0000256" key="2">
    <source>
        <dbReference type="SAM" id="Phobius"/>
    </source>
</evidence>
<dbReference type="OrthoDB" id="3436109at2"/>
<feature type="transmembrane region" description="Helical" evidence="2">
    <location>
        <begin position="56"/>
        <end position="78"/>
    </location>
</feature>
<reference evidence="3 4" key="1">
    <citation type="submission" date="2018-08" db="EMBL/GenBank/DDBJ databases">
        <title>Genomic Encyclopedia of Archaeal and Bacterial Type Strains, Phase II (KMG-II): from individual species to whole genera.</title>
        <authorList>
            <person name="Goeker M."/>
        </authorList>
    </citation>
    <scope>NUCLEOTIDE SEQUENCE [LARGE SCALE GENOMIC DNA]</scope>
    <source>
        <strain evidence="3 4">DSM 45791</strain>
    </source>
</reference>
<sequence>MTGPTPDAPRRGETRTRVVLRPYASPLPLGFFAFVIGMVLVAGVALGWLGRADLTTVGTIMALFVFPLELMSTVFAILTRDTAAATTLGLYSTSWMTLGVLYALHPTQQTSHAVGMFLAAFAVVLIPLTVGAFFGKALLAVVLTVSVIRAVFQAVYELGAPHWTNTASGVSALLLVVLGCYAGIVFMVEDFRGGSGLTLRRGPARQALTDEPHDQFAEAPHEPGVRRQL</sequence>
<organism evidence="3 4">
    <name type="scientific">Kutzneria buriramensis</name>
    <dbReference type="NCBI Taxonomy" id="1045776"/>
    <lineage>
        <taxon>Bacteria</taxon>
        <taxon>Bacillati</taxon>
        <taxon>Actinomycetota</taxon>
        <taxon>Actinomycetes</taxon>
        <taxon>Pseudonocardiales</taxon>
        <taxon>Pseudonocardiaceae</taxon>
        <taxon>Kutzneria</taxon>
    </lineage>
</organism>
<feature type="transmembrane region" description="Helical" evidence="2">
    <location>
        <begin position="85"/>
        <end position="104"/>
    </location>
</feature>
<evidence type="ECO:0000313" key="4">
    <source>
        <dbReference type="Proteomes" id="UP000256269"/>
    </source>
</evidence>
<feature type="transmembrane region" description="Helical" evidence="2">
    <location>
        <begin position="168"/>
        <end position="188"/>
    </location>
</feature>
<dbReference type="Proteomes" id="UP000256269">
    <property type="component" value="Unassembled WGS sequence"/>
</dbReference>
<protein>
    <recommendedName>
        <fullName evidence="5">GPR1/FUN34/yaaH family protein</fullName>
    </recommendedName>
</protein>
<accession>A0A3E0H7B1</accession>
<feature type="region of interest" description="Disordered" evidence="1">
    <location>
        <begin position="210"/>
        <end position="229"/>
    </location>
</feature>
<keyword evidence="2" id="KW-0472">Membrane</keyword>
<feature type="transmembrane region" description="Helical" evidence="2">
    <location>
        <begin position="110"/>
        <end position="130"/>
    </location>
</feature>
<evidence type="ECO:0000313" key="3">
    <source>
        <dbReference type="EMBL" id="REH39335.1"/>
    </source>
</evidence>
<keyword evidence="2" id="KW-0812">Transmembrane</keyword>
<evidence type="ECO:0008006" key="5">
    <source>
        <dbReference type="Google" id="ProtNLM"/>
    </source>
</evidence>
<proteinExistence type="predicted"/>
<keyword evidence="2" id="KW-1133">Transmembrane helix</keyword>
<feature type="transmembrane region" description="Helical" evidence="2">
    <location>
        <begin position="27"/>
        <end position="50"/>
    </location>
</feature>
<evidence type="ECO:0000256" key="1">
    <source>
        <dbReference type="SAM" id="MobiDB-lite"/>
    </source>
</evidence>
<gene>
    <name evidence="3" type="ORF">BCF44_113190</name>
</gene>
<name>A0A3E0H7B1_9PSEU</name>
<feature type="transmembrane region" description="Helical" evidence="2">
    <location>
        <begin position="137"/>
        <end position="156"/>
    </location>
</feature>
<dbReference type="RefSeq" id="WP_116178828.1">
    <property type="nucleotide sequence ID" value="NZ_CP144375.1"/>
</dbReference>
<dbReference type="EMBL" id="QUNO01000013">
    <property type="protein sequence ID" value="REH39335.1"/>
    <property type="molecule type" value="Genomic_DNA"/>
</dbReference>
<keyword evidence="4" id="KW-1185">Reference proteome</keyword>
<comment type="caution">
    <text evidence="3">The sequence shown here is derived from an EMBL/GenBank/DDBJ whole genome shotgun (WGS) entry which is preliminary data.</text>
</comment>
<dbReference type="AlphaFoldDB" id="A0A3E0H7B1"/>